<gene>
    <name evidence="4" type="ORF">NE619_12940</name>
</gene>
<sequence>MKTRRRTKVVVICLALLVVLAAAGIFVYYQTQYFLVLNGDKEVELNLCQTYEDQGASAKKGGKDVSGQIETKSDLNLEKPGTYTITYTLGNLDVERHITVKDKMNPVLELKGKNPLEVKLGEDFKDPGYSAEDSKGNDLTKKVKVDMPDIRKSGKTQITYTVADGNGKSTTVTRQVKVQPNTQYQTPGLPICMYHYVYDRNDPPDDLNHRFGNYIEAHDLEEELNWLKSEDYYFPTWQEVRDYTDGKLLLPEKSIVLCFDDGAKSFLKVGIPVLEKCQVPATCFMITSEDGEKKVKKYQSKYVSYQSHSDNMHRPGGNIGHGGIFTAMPKEDALEDLKKSIEICGNGEAFAYPYGDYTQQCRDILEEAGFLCAVTTEGGKAKPGMDPLLLPRVRMSMGQSLQRFQNMVAPPETSGQ</sequence>
<dbReference type="SUPFAM" id="SSF88713">
    <property type="entry name" value="Glycoside hydrolase/deacetylase"/>
    <property type="match status" value="1"/>
</dbReference>
<organism evidence="4 5">
    <name type="scientific">Anaerovorax odorimutans</name>
    <dbReference type="NCBI Taxonomy" id="109327"/>
    <lineage>
        <taxon>Bacteria</taxon>
        <taxon>Bacillati</taxon>
        <taxon>Bacillota</taxon>
        <taxon>Clostridia</taxon>
        <taxon>Peptostreptococcales</taxon>
        <taxon>Anaerovoracaceae</taxon>
        <taxon>Anaerovorax</taxon>
    </lineage>
</organism>
<evidence type="ECO:0000259" key="3">
    <source>
        <dbReference type="PROSITE" id="PS51677"/>
    </source>
</evidence>
<dbReference type="Proteomes" id="UP001524502">
    <property type="component" value="Unassembled WGS sequence"/>
</dbReference>
<dbReference type="InterPro" id="IPR013783">
    <property type="entry name" value="Ig-like_fold"/>
</dbReference>
<name>A0ABT1RR08_9FIRM</name>
<dbReference type="PANTHER" id="PTHR34216:SF3">
    <property type="entry name" value="POLY-BETA-1,6-N-ACETYL-D-GLUCOSAMINE N-DEACETYLASE"/>
    <property type="match status" value="1"/>
</dbReference>
<dbReference type="EMBL" id="JANFXK010000015">
    <property type="protein sequence ID" value="MCQ4637633.1"/>
    <property type="molecule type" value="Genomic_DNA"/>
</dbReference>
<feature type="domain" description="NodB homology" evidence="3">
    <location>
        <begin position="253"/>
        <end position="416"/>
    </location>
</feature>
<dbReference type="InterPro" id="IPR032179">
    <property type="entry name" value="Cry22Aa_Ig-like"/>
</dbReference>
<keyword evidence="2" id="KW-0732">Signal</keyword>
<evidence type="ECO:0000313" key="5">
    <source>
        <dbReference type="Proteomes" id="UP001524502"/>
    </source>
</evidence>
<evidence type="ECO:0000256" key="1">
    <source>
        <dbReference type="ARBA" id="ARBA00004613"/>
    </source>
</evidence>
<evidence type="ECO:0000313" key="4">
    <source>
        <dbReference type="EMBL" id="MCQ4637633.1"/>
    </source>
</evidence>
<dbReference type="Pfam" id="PF01522">
    <property type="entry name" value="Polysacc_deac_1"/>
    <property type="match status" value="1"/>
</dbReference>
<dbReference type="InterPro" id="IPR002509">
    <property type="entry name" value="NODB_dom"/>
</dbReference>
<dbReference type="CDD" id="cd10966">
    <property type="entry name" value="CE4_yadE_5s"/>
    <property type="match status" value="1"/>
</dbReference>
<comment type="subcellular location">
    <subcellularLocation>
        <location evidence="1">Secreted</location>
    </subcellularLocation>
</comment>
<proteinExistence type="predicted"/>
<dbReference type="Pfam" id="PF16403">
    <property type="entry name" value="Bact_surface_Ig-like"/>
    <property type="match status" value="2"/>
</dbReference>
<accession>A0ABT1RR08</accession>
<protein>
    <submittedName>
        <fullName evidence="4">Polysaccharide deacetylase family protein</fullName>
    </submittedName>
</protein>
<reference evidence="4 5" key="1">
    <citation type="submission" date="2022-06" db="EMBL/GenBank/DDBJ databases">
        <title>Isolation of gut microbiota from human fecal samples.</title>
        <authorList>
            <person name="Pamer E.G."/>
            <person name="Barat B."/>
            <person name="Waligurski E."/>
            <person name="Medina S."/>
            <person name="Paddock L."/>
            <person name="Mostad J."/>
        </authorList>
    </citation>
    <scope>NUCLEOTIDE SEQUENCE [LARGE SCALE GENOMIC DNA]</scope>
    <source>
        <strain evidence="4 5">SL.3.17</strain>
    </source>
</reference>
<dbReference type="InterPro" id="IPR011330">
    <property type="entry name" value="Glyco_hydro/deAcase_b/a-brl"/>
</dbReference>
<evidence type="ECO:0000256" key="2">
    <source>
        <dbReference type="ARBA" id="ARBA00022729"/>
    </source>
</evidence>
<dbReference type="PANTHER" id="PTHR34216">
    <property type="match status" value="1"/>
</dbReference>
<comment type="caution">
    <text evidence="4">The sequence shown here is derived from an EMBL/GenBank/DDBJ whole genome shotgun (WGS) entry which is preliminary data.</text>
</comment>
<dbReference type="PROSITE" id="PS51677">
    <property type="entry name" value="NODB"/>
    <property type="match status" value="1"/>
</dbReference>
<keyword evidence="5" id="KW-1185">Reference proteome</keyword>
<dbReference type="Gene3D" id="3.20.20.370">
    <property type="entry name" value="Glycoside hydrolase/deacetylase"/>
    <property type="match status" value="1"/>
</dbReference>
<dbReference type="Gene3D" id="2.60.40.10">
    <property type="entry name" value="Immunoglobulins"/>
    <property type="match status" value="2"/>
</dbReference>
<dbReference type="InterPro" id="IPR051398">
    <property type="entry name" value="Polysacch_Deacetylase"/>
</dbReference>
<dbReference type="RefSeq" id="WP_256132819.1">
    <property type="nucleotide sequence ID" value="NZ_JANFXK010000015.1"/>
</dbReference>